<dbReference type="PROSITE" id="PS50943">
    <property type="entry name" value="HTH_CROC1"/>
    <property type="match status" value="1"/>
</dbReference>
<sequence length="79" mass="9040">MLYLSENIRYLRAKAGKSQRALAEQLGITRARYSKYEYGTAEPPLEILLKISDYYHVTINVLIASSICDRTTTAHHHSK</sequence>
<keyword evidence="4" id="KW-1185">Reference proteome</keyword>
<evidence type="ECO:0000256" key="1">
    <source>
        <dbReference type="ARBA" id="ARBA00023125"/>
    </source>
</evidence>
<proteinExistence type="predicted"/>
<dbReference type="Gene3D" id="1.10.260.40">
    <property type="entry name" value="lambda repressor-like DNA-binding domains"/>
    <property type="match status" value="1"/>
</dbReference>
<dbReference type="InterPro" id="IPR010982">
    <property type="entry name" value="Lambda_DNA-bd_dom_sf"/>
</dbReference>
<keyword evidence="1" id="KW-0238">DNA-binding</keyword>
<dbReference type="Proteomes" id="UP001597418">
    <property type="component" value="Unassembled WGS sequence"/>
</dbReference>
<dbReference type="Pfam" id="PF01381">
    <property type="entry name" value="HTH_3"/>
    <property type="match status" value="1"/>
</dbReference>
<name>A0ABW5UF58_9SPHI</name>
<accession>A0ABW5UF58</accession>
<evidence type="ECO:0000259" key="2">
    <source>
        <dbReference type="PROSITE" id="PS50943"/>
    </source>
</evidence>
<evidence type="ECO:0000313" key="4">
    <source>
        <dbReference type="Proteomes" id="UP001597418"/>
    </source>
</evidence>
<dbReference type="EMBL" id="JBHUMB010000014">
    <property type="protein sequence ID" value="MFD2744483.1"/>
    <property type="molecule type" value="Genomic_DNA"/>
</dbReference>
<dbReference type="CDD" id="cd00093">
    <property type="entry name" value="HTH_XRE"/>
    <property type="match status" value="1"/>
</dbReference>
<dbReference type="InterPro" id="IPR001387">
    <property type="entry name" value="Cro/C1-type_HTH"/>
</dbReference>
<protein>
    <submittedName>
        <fullName evidence="3">Helix-turn-helix domain-containing protein</fullName>
    </submittedName>
</protein>
<dbReference type="PANTHER" id="PTHR46558">
    <property type="entry name" value="TRACRIPTIONAL REGULATORY PROTEIN-RELATED-RELATED"/>
    <property type="match status" value="1"/>
</dbReference>
<dbReference type="SUPFAM" id="SSF47413">
    <property type="entry name" value="lambda repressor-like DNA-binding domains"/>
    <property type="match status" value="1"/>
</dbReference>
<feature type="domain" description="HTH cro/C1-type" evidence="2">
    <location>
        <begin position="8"/>
        <end position="62"/>
    </location>
</feature>
<reference evidence="4" key="1">
    <citation type="journal article" date="2019" name="Int. J. Syst. Evol. Microbiol.">
        <title>The Global Catalogue of Microorganisms (GCM) 10K type strain sequencing project: providing services to taxonomists for standard genome sequencing and annotation.</title>
        <authorList>
            <consortium name="The Broad Institute Genomics Platform"/>
            <consortium name="The Broad Institute Genome Sequencing Center for Infectious Disease"/>
            <person name="Wu L."/>
            <person name="Ma J."/>
        </authorList>
    </citation>
    <scope>NUCLEOTIDE SEQUENCE [LARGE SCALE GENOMIC DNA]</scope>
    <source>
        <strain evidence="4">KCTC 42247</strain>
    </source>
</reference>
<evidence type="ECO:0000313" key="3">
    <source>
        <dbReference type="EMBL" id="MFD2744483.1"/>
    </source>
</evidence>
<organism evidence="3 4">
    <name type="scientific">Sphingobacterium populi</name>
    <dbReference type="NCBI Taxonomy" id="1812824"/>
    <lineage>
        <taxon>Bacteria</taxon>
        <taxon>Pseudomonadati</taxon>
        <taxon>Bacteroidota</taxon>
        <taxon>Sphingobacteriia</taxon>
        <taxon>Sphingobacteriales</taxon>
        <taxon>Sphingobacteriaceae</taxon>
        <taxon>Sphingobacterium</taxon>
    </lineage>
</organism>
<dbReference type="PANTHER" id="PTHR46558:SF11">
    <property type="entry name" value="HTH-TYPE TRANSCRIPTIONAL REGULATOR XRE"/>
    <property type="match status" value="1"/>
</dbReference>
<comment type="caution">
    <text evidence="3">The sequence shown here is derived from an EMBL/GenBank/DDBJ whole genome shotgun (WGS) entry which is preliminary data.</text>
</comment>
<dbReference type="SMART" id="SM00530">
    <property type="entry name" value="HTH_XRE"/>
    <property type="match status" value="1"/>
</dbReference>
<gene>
    <name evidence="3" type="ORF">ACFSQ6_13875</name>
</gene>
<dbReference type="RefSeq" id="WP_066751905.1">
    <property type="nucleotide sequence ID" value="NZ_JBHUMB010000014.1"/>
</dbReference>